<comment type="caution">
    <text evidence="2">The sequence shown here is derived from an EMBL/GenBank/DDBJ whole genome shotgun (WGS) entry which is preliminary data.</text>
</comment>
<dbReference type="EMBL" id="JBHTJZ010000014">
    <property type="protein sequence ID" value="MFD0960176.1"/>
    <property type="molecule type" value="Genomic_DNA"/>
</dbReference>
<organism evidence="2 3">
    <name type="scientific">Paenibacillus chungangensis</name>
    <dbReference type="NCBI Taxonomy" id="696535"/>
    <lineage>
        <taxon>Bacteria</taxon>
        <taxon>Bacillati</taxon>
        <taxon>Bacillota</taxon>
        <taxon>Bacilli</taxon>
        <taxon>Bacillales</taxon>
        <taxon>Paenibacillaceae</taxon>
        <taxon>Paenibacillus</taxon>
    </lineage>
</organism>
<proteinExistence type="predicted"/>
<name>A0ABW3HRQ9_9BACL</name>
<evidence type="ECO:0000256" key="1">
    <source>
        <dbReference type="ARBA" id="ARBA00022729"/>
    </source>
</evidence>
<dbReference type="RefSeq" id="WP_377564548.1">
    <property type="nucleotide sequence ID" value="NZ_JBHTJZ010000014.1"/>
</dbReference>
<reference evidence="3" key="1">
    <citation type="journal article" date="2019" name="Int. J. Syst. Evol. Microbiol.">
        <title>The Global Catalogue of Microorganisms (GCM) 10K type strain sequencing project: providing services to taxonomists for standard genome sequencing and annotation.</title>
        <authorList>
            <consortium name="The Broad Institute Genomics Platform"/>
            <consortium name="The Broad Institute Genome Sequencing Center for Infectious Disease"/>
            <person name="Wu L."/>
            <person name="Ma J."/>
        </authorList>
    </citation>
    <scope>NUCLEOTIDE SEQUENCE [LARGE SCALE GENOMIC DNA]</scope>
    <source>
        <strain evidence="3">CCUG 59129</strain>
    </source>
</reference>
<dbReference type="InterPro" id="IPR028994">
    <property type="entry name" value="Integrin_alpha_N"/>
</dbReference>
<keyword evidence="3" id="KW-1185">Reference proteome</keyword>
<sequence length="487" mass="55342">MYGLTFIQRGKGKRQLWAAPLLAALLLLPLVVSGCKYTAAPADLLQKPTIAEDMHQLTSAIARALPQHSLLTLPLKDDDYKEALRLVDLDGDGIEEAVVTYYGEYSAPEIMLLRNENSGWRKWLTIDQPIARGIDWLKLTDFDNDGQQELFVGWIGSYDSPNTMELYSFQTKVTKSDSGEDTLEPVESFPYTLAEVGELNNDGTDQLVILLSYDSKGDERQSVHDLDVYEWQGNGMKQISSIELVPSVNSYDTMTIGAISPRHKGMIIEGNTGAHSMMTYMYAWENGGLKLIYPEGPLYMNEEGFNGRAVYSEDVNGDGILELHRALQAPGSEEAPYVDTEWINQYVQWDGRRGYEIVTEQYQNYAYGIRLTIPKEWWGRYTFFPLENEPYGLVSFQFLDEQNGVSAELASLYAIRLEKWSELEESWQRQEKERPYFELSRDSGNVFVVQYAKAPPAHLGESAQVGFMDMVKAVERFPSLLQFQHLQ</sequence>
<evidence type="ECO:0000313" key="2">
    <source>
        <dbReference type="EMBL" id="MFD0960176.1"/>
    </source>
</evidence>
<accession>A0ABW3HRQ9</accession>
<keyword evidence="1" id="KW-0732">Signal</keyword>
<protein>
    <submittedName>
        <fullName evidence="2">FG-GAP repeat domain-containing protein</fullName>
    </submittedName>
</protein>
<dbReference type="Pfam" id="PF13517">
    <property type="entry name" value="FG-GAP_3"/>
    <property type="match status" value="1"/>
</dbReference>
<dbReference type="Proteomes" id="UP001596989">
    <property type="component" value="Unassembled WGS sequence"/>
</dbReference>
<evidence type="ECO:0000313" key="3">
    <source>
        <dbReference type="Proteomes" id="UP001596989"/>
    </source>
</evidence>
<dbReference type="InterPro" id="IPR013517">
    <property type="entry name" value="FG-GAP"/>
</dbReference>
<dbReference type="SUPFAM" id="SSF69318">
    <property type="entry name" value="Integrin alpha N-terminal domain"/>
    <property type="match status" value="1"/>
</dbReference>
<dbReference type="Gene3D" id="2.130.10.130">
    <property type="entry name" value="Integrin alpha, N-terminal"/>
    <property type="match status" value="1"/>
</dbReference>
<gene>
    <name evidence="2" type="ORF">ACFQ2I_12320</name>
</gene>